<name>F2U9G5_SALR5</name>
<feature type="compositionally biased region" description="Basic residues" evidence="2">
    <location>
        <begin position="1"/>
        <end position="15"/>
    </location>
</feature>
<dbReference type="InParanoid" id="F2U9G5"/>
<dbReference type="FunCoup" id="F2U9G5">
    <property type="interactions" value="2"/>
</dbReference>
<dbReference type="Proteomes" id="UP000007799">
    <property type="component" value="Unassembled WGS sequence"/>
</dbReference>
<reference evidence="3" key="1">
    <citation type="submission" date="2009-08" db="EMBL/GenBank/DDBJ databases">
        <title>Annotation of Salpingoeca rosetta.</title>
        <authorList>
            <consortium name="The Broad Institute Genome Sequencing Platform"/>
            <person name="Russ C."/>
            <person name="Cuomo C."/>
            <person name="Burger G."/>
            <person name="Gray M.W."/>
            <person name="Holland P.W.H."/>
            <person name="King N."/>
            <person name="Lang F.B.F."/>
            <person name="Roger A.J."/>
            <person name="Ruiz-Trillo I."/>
            <person name="Young S.K."/>
            <person name="Zeng Q."/>
            <person name="Gargeya S."/>
            <person name="Alvarado L."/>
            <person name="Berlin A."/>
            <person name="Chapman S.B."/>
            <person name="Chen Z."/>
            <person name="Freedman E."/>
            <person name="Gellesch M."/>
            <person name="Goldberg J."/>
            <person name="Griggs A."/>
            <person name="Gujja S."/>
            <person name="Heilman E."/>
            <person name="Heiman D."/>
            <person name="Howarth C."/>
            <person name="Mehta T."/>
            <person name="Neiman D."/>
            <person name="Pearson M."/>
            <person name="Roberts A."/>
            <person name="Saif S."/>
            <person name="Shea T."/>
            <person name="Shenoy N."/>
            <person name="Sisk P."/>
            <person name="Stolte C."/>
            <person name="Sykes S."/>
            <person name="White J."/>
            <person name="Yandava C."/>
            <person name="Haas B."/>
            <person name="Nusbaum C."/>
            <person name="Birren B."/>
        </authorList>
    </citation>
    <scope>NUCLEOTIDE SEQUENCE [LARGE SCALE GENOMIC DNA]</scope>
    <source>
        <strain evidence="3">ATCC 50818</strain>
    </source>
</reference>
<protein>
    <submittedName>
        <fullName evidence="3">Uncharacterized protein</fullName>
    </submittedName>
</protein>
<feature type="region of interest" description="Disordered" evidence="2">
    <location>
        <begin position="393"/>
        <end position="474"/>
    </location>
</feature>
<dbReference type="OrthoDB" id="10005859at2759"/>
<evidence type="ECO:0000256" key="2">
    <source>
        <dbReference type="SAM" id="MobiDB-lite"/>
    </source>
</evidence>
<dbReference type="PANTHER" id="PTHR21468:SF1">
    <property type="entry name" value="COILED-COIL DOMAIN-CONTAINING PROTEIN 83"/>
    <property type="match status" value="1"/>
</dbReference>
<sequence>MPKKKGGKKKKKGSKKASSASAEPKLSQMERFVRFSVETRSEQITSWRQERDEMRHNNVMLREQLDALKQKQQQTVTKLREKSFGTAHELTQYEQELQQRIEDALGEKQEFVKTEEKSIVDMRRKLKETEQRIIDENQALQSLQVFQVFGQQENMKAIEDLETVITEMKQGHEEELADMGKRFQFARERFSANFDARVERTRELATENAINIQSSRDKVAAAEREWLKRELETHRLEKQRLQSICDDLEKENLKLLATLYAEGADTSKWRAANALKHLAGGAEDEEEDDEEEEEEDDLMLSDDDDDENMTGAEHSEGQWHISTRGDPVFVRHEVSTVELFKEDQSRRVQQLKTFSQLPVQIAAPNRTTPAKRVLPEIRSTGNAPSPRVQAVLAETSKTMHSPPVKSTRARRWGPQMSAASSLHATLRGSAGMFTRRSYQQQQQQQQHYKGVTSPSPHQLPPLSRSAQHQHAIPK</sequence>
<evidence type="ECO:0000313" key="4">
    <source>
        <dbReference type="Proteomes" id="UP000007799"/>
    </source>
</evidence>
<keyword evidence="4" id="KW-1185">Reference proteome</keyword>
<dbReference type="STRING" id="946362.F2U9G5"/>
<feature type="region of interest" description="Disordered" evidence="2">
    <location>
        <begin position="1"/>
        <end position="29"/>
    </location>
</feature>
<keyword evidence="1" id="KW-0175">Coiled coil</keyword>
<dbReference type="GeneID" id="16074608"/>
<accession>F2U9G5</accession>
<proteinExistence type="predicted"/>
<evidence type="ECO:0000313" key="3">
    <source>
        <dbReference type="EMBL" id="EGD72992.1"/>
    </source>
</evidence>
<gene>
    <name evidence="3" type="ORF">PTSG_12206</name>
</gene>
<dbReference type="EMBL" id="GL832965">
    <property type="protein sequence ID" value="EGD72992.1"/>
    <property type="molecule type" value="Genomic_DNA"/>
</dbReference>
<feature type="compositionally biased region" description="Acidic residues" evidence="2">
    <location>
        <begin position="282"/>
        <end position="308"/>
    </location>
</feature>
<organism evidence="4">
    <name type="scientific">Salpingoeca rosetta (strain ATCC 50818 / BSB-021)</name>
    <dbReference type="NCBI Taxonomy" id="946362"/>
    <lineage>
        <taxon>Eukaryota</taxon>
        <taxon>Choanoflagellata</taxon>
        <taxon>Craspedida</taxon>
        <taxon>Salpingoecidae</taxon>
        <taxon>Salpingoeca</taxon>
    </lineage>
</organism>
<feature type="region of interest" description="Disordered" evidence="2">
    <location>
        <begin position="279"/>
        <end position="317"/>
    </location>
</feature>
<dbReference type="PANTHER" id="PTHR21468">
    <property type="entry name" value="HSD9"/>
    <property type="match status" value="1"/>
</dbReference>
<dbReference type="RefSeq" id="XP_004994023.1">
    <property type="nucleotide sequence ID" value="XM_004993966.1"/>
</dbReference>
<feature type="coiled-coil region" evidence="1">
    <location>
        <begin position="44"/>
        <end position="139"/>
    </location>
</feature>
<feature type="coiled-coil region" evidence="1">
    <location>
        <begin position="224"/>
        <end position="258"/>
    </location>
</feature>
<dbReference type="KEGG" id="sre:PTSG_12206"/>
<dbReference type="AlphaFoldDB" id="F2U9G5"/>
<dbReference type="InterPro" id="IPR026702">
    <property type="entry name" value="CCDC83"/>
</dbReference>
<evidence type="ECO:0000256" key="1">
    <source>
        <dbReference type="SAM" id="Coils"/>
    </source>
</evidence>